<dbReference type="OrthoDB" id="2423723at2759"/>
<evidence type="ECO:0000256" key="3">
    <source>
        <dbReference type="ARBA" id="ARBA00022525"/>
    </source>
</evidence>
<evidence type="ECO:0000313" key="5">
    <source>
        <dbReference type="Proteomes" id="UP000233469"/>
    </source>
</evidence>
<proteinExistence type="predicted"/>
<dbReference type="Proteomes" id="UP000233469">
    <property type="component" value="Unassembled WGS sequence"/>
</dbReference>
<dbReference type="Pfam" id="PF20147">
    <property type="entry name" value="Crinkler"/>
    <property type="match status" value="1"/>
</dbReference>
<evidence type="ECO:0000313" key="4">
    <source>
        <dbReference type="EMBL" id="PKK79887.1"/>
    </source>
</evidence>
<evidence type="ECO:0000256" key="2">
    <source>
        <dbReference type="ARBA" id="ARBA00004613"/>
    </source>
</evidence>
<evidence type="ECO:0000256" key="1">
    <source>
        <dbReference type="ARBA" id="ARBA00004340"/>
    </source>
</evidence>
<sequence>MIFCFVAGTDLSSVFKVDGQIKMTIAELKDILYEKNKNYFEDKKFDANELNLWLVNIPYDTENVKLKTLQSRSRDMEEENSIIQELGGKKLSPIDDIGDIFTYDSKNIRIIIQPPVTTTDKGPTDISRVIAKFGYLPRQAGLGGTSLPSGLVIRPSNEGVNPNDPAVSLRFDIINPFNHLKRMGMETD</sequence>
<dbReference type="VEuPathDB" id="FungiDB:RhiirA1_117543"/>
<dbReference type="VEuPathDB" id="FungiDB:FUN_019851"/>
<organism evidence="4 5">
    <name type="scientific">Rhizophagus irregularis</name>
    <dbReference type="NCBI Taxonomy" id="588596"/>
    <lineage>
        <taxon>Eukaryota</taxon>
        <taxon>Fungi</taxon>
        <taxon>Fungi incertae sedis</taxon>
        <taxon>Mucoromycota</taxon>
        <taxon>Glomeromycotina</taxon>
        <taxon>Glomeromycetes</taxon>
        <taxon>Glomerales</taxon>
        <taxon>Glomeraceae</taxon>
        <taxon>Rhizophagus</taxon>
    </lineage>
</organism>
<reference evidence="4 5" key="2">
    <citation type="submission" date="2017-10" db="EMBL/GenBank/DDBJ databases">
        <title>Extensive intraspecific genome diversity in a model arbuscular mycorrhizal fungus.</title>
        <authorList>
            <person name="Chen E.C.H."/>
            <person name="Morin E."/>
            <person name="Baudet D."/>
            <person name="Noel J."/>
            <person name="Ndikumana S."/>
            <person name="Charron P."/>
            <person name="St-Onge C."/>
            <person name="Giorgi J."/>
            <person name="Grigoriev I.V."/>
            <person name="Roux C."/>
            <person name="Martin F.M."/>
            <person name="Corradi N."/>
        </authorList>
    </citation>
    <scope>NUCLEOTIDE SEQUENCE [LARGE SCALE GENOMIC DNA]</scope>
    <source>
        <strain evidence="4 5">C2</strain>
    </source>
</reference>
<dbReference type="VEuPathDB" id="FungiDB:RhiirFUN_018754"/>
<dbReference type="InterPro" id="IPR045379">
    <property type="entry name" value="Crinkler_N"/>
</dbReference>
<comment type="caution">
    <text evidence="4">The sequence shown here is derived from an EMBL/GenBank/DDBJ whole genome shotgun (WGS) entry which is preliminary data.</text>
</comment>
<gene>
    <name evidence="4" type="ORF">RhiirC2_280541</name>
</gene>
<dbReference type="GO" id="GO:0005576">
    <property type="term" value="C:extracellular region"/>
    <property type="evidence" value="ECO:0007669"/>
    <property type="project" value="UniProtKB-SubCell"/>
</dbReference>
<name>A0A2I1DUU7_9GLOM</name>
<dbReference type="EMBL" id="LLXL01000029">
    <property type="protein sequence ID" value="PKK79887.1"/>
    <property type="molecule type" value="Genomic_DNA"/>
</dbReference>
<reference evidence="4 5" key="1">
    <citation type="submission" date="2016-04" db="EMBL/GenBank/DDBJ databases">
        <title>Genome analyses suggest a sexual origin of heterokaryosis in a supposedly ancient asexual fungus.</title>
        <authorList>
            <person name="Ropars J."/>
            <person name="Sedzielewska K."/>
            <person name="Noel J."/>
            <person name="Charron P."/>
            <person name="Farinelli L."/>
            <person name="Marton T."/>
            <person name="Kruger M."/>
            <person name="Pelin A."/>
            <person name="Brachmann A."/>
            <person name="Corradi N."/>
        </authorList>
    </citation>
    <scope>NUCLEOTIDE SEQUENCE [LARGE SCALE GENOMIC DNA]</scope>
    <source>
        <strain evidence="4 5">C2</strain>
    </source>
</reference>
<keyword evidence="3" id="KW-0964">Secreted</keyword>
<accession>A0A2I1DUU7</accession>
<dbReference type="GO" id="GO:0043657">
    <property type="term" value="C:host cell"/>
    <property type="evidence" value="ECO:0007669"/>
    <property type="project" value="UniProtKB-SubCell"/>
</dbReference>
<protein>
    <submittedName>
        <fullName evidence="4">Uncharacterized protein</fullName>
    </submittedName>
</protein>
<comment type="subcellular location">
    <subcellularLocation>
        <location evidence="1">Host cell</location>
    </subcellularLocation>
    <subcellularLocation>
        <location evidence="2">Secreted</location>
    </subcellularLocation>
</comment>
<dbReference type="AlphaFoldDB" id="A0A2I1DUU7"/>